<dbReference type="Pfam" id="PF07338">
    <property type="entry name" value="YdgH_BhsA-like"/>
    <property type="match status" value="1"/>
</dbReference>
<evidence type="ECO:0000256" key="1">
    <source>
        <dbReference type="ARBA" id="ARBA00022729"/>
    </source>
</evidence>
<protein>
    <submittedName>
        <fullName evidence="4">DUF1471 domain-containing protein</fullName>
    </submittedName>
</protein>
<feature type="signal peptide" evidence="2">
    <location>
        <begin position="1"/>
        <end position="18"/>
    </location>
</feature>
<dbReference type="InterPro" id="IPR025543">
    <property type="entry name" value="Dodecin-like"/>
</dbReference>
<dbReference type="Proteomes" id="UP001176432">
    <property type="component" value="Unassembled WGS sequence"/>
</dbReference>
<evidence type="ECO:0000313" key="5">
    <source>
        <dbReference type="Proteomes" id="UP001176432"/>
    </source>
</evidence>
<dbReference type="Gene3D" id="3.30.1660.10">
    <property type="entry name" value="Flavin-binding protein dodecin"/>
    <property type="match status" value="1"/>
</dbReference>
<accession>A0AAW7ZKH1</accession>
<keyword evidence="1 2" id="KW-0732">Signal</keyword>
<dbReference type="AlphaFoldDB" id="A0AAW7ZKH1"/>
<dbReference type="EMBL" id="JAUPXB010000001">
    <property type="protein sequence ID" value="MDO7922156.1"/>
    <property type="molecule type" value="Genomic_DNA"/>
</dbReference>
<evidence type="ECO:0000259" key="3">
    <source>
        <dbReference type="Pfam" id="PF07338"/>
    </source>
</evidence>
<name>A0AAW7ZKH1_ENTAS</name>
<comment type="caution">
    <text evidence="4">The sequence shown here is derived from an EMBL/GenBank/DDBJ whole genome shotgun (WGS) entry which is preliminary data.</text>
</comment>
<feature type="domain" description="YdgH/BhsA/McbA-like" evidence="3">
    <location>
        <begin position="43"/>
        <end position="86"/>
    </location>
</feature>
<evidence type="ECO:0000256" key="2">
    <source>
        <dbReference type="SAM" id="SignalP"/>
    </source>
</evidence>
<sequence>MKSILVLALLFPIFSSYAATEITYNEPTPINAIRVGEINFFKTGSATQSEIINSLSKKADMIGGTHFVISSLRVQDNSYATAVVYK</sequence>
<proteinExistence type="predicted"/>
<dbReference type="RefSeq" id="WP_023336660.1">
    <property type="nucleotide sequence ID" value="NZ_CP034336.1"/>
</dbReference>
<organism evidence="4 5">
    <name type="scientific">Enterobacter asburiae</name>
    <dbReference type="NCBI Taxonomy" id="61645"/>
    <lineage>
        <taxon>Bacteria</taxon>
        <taxon>Pseudomonadati</taxon>
        <taxon>Pseudomonadota</taxon>
        <taxon>Gammaproteobacteria</taxon>
        <taxon>Enterobacterales</taxon>
        <taxon>Enterobacteriaceae</taxon>
        <taxon>Enterobacter</taxon>
        <taxon>Enterobacter cloacae complex</taxon>
    </lineage>
</organism>
<reference evidence="4" key="1">
    <citation type="submission" date="2023-07" db="EMBL/GenBank/DDBJ databases">
        <title>Isolates cultured from stool samples of acute diarrhea patients.</title>
        <authorList>
            <person name="Jiang S."/>
        </authorList>
    </citation>
    <scope>NUCLEOTIDE SEQUENCE</scope>
    <source>
        <strain evidence="4">L4424</strain>
    </source>
</reference>
<evidence type="ECO:0000313" key="4">
    <source>
        <dbReference type="EMBL" id="MDO7922156.1"/>
    </source>
</evidence>
<dbReference type="InterPro" id="IPR010854">
    <property type="entry name" value="YdgH/BhsA/McbA-like_dom"/>
</dbReference>
<feature type="chain" id="PRO_5043902919" evidence="2">
    <location>
        <begin position="19"/>
        <end position="86"/>
    </location>
</feature>
<dbReference type="InterPro" id="IPR036275">
    <property type="entry name" value="YdgH-like_sf"/>
</dbReference>
<gene>
    <name evidence="4" type="ORF">Q5934_11660</name>
</gene>
<dbReference type="SUPFAM" id="SSF159871">
    <property type="entry name" value="YdgH-like"/>
    <property type="match status" value="1"/>
</dbReference>